<evidence type="ECO:0000313" key="3">
    <source>
        <dbReference type="Proteomes" id="UP000046155"/>
    </source>
</evidence>
<name>A0A0B7MR21_9FIRM</name>
<evidence type="ECO:0000313" key="2">
    <source>
        <dbReference type="EMBL" id="CEO90461.1"/>
    </source>
</evidence>
<dbReference type="GO" id="GO:0006508">
    <property type="term" value="P:proteolysis"/>
    <property type="evidence" value="ECO:0007669"/>
    <property type="project" value="UniProtKB-KW"/>
</dbReference>
<dbReference type="AlphaFoldDB" id="A0A0B7MR21"/>
<protein>
    <submittedName>
        <fullName evidence="2">Peptidase M22, glycoprotease</fullName>
    </submittedName>
</protein>
<dbReference type="CDD" id="cd24032">
    <property type="entry name" value="ASKHA_NBD_TsaB"/>
    <property type="match status" value="1"/>
</dbReference>
<reference evidence="3" key="1">
    <citation type="submission" date="2015-01" db="EMBL/GenBank/DDBJ databases">
        <authorList>
            <person name="Manzoor Shahid"/>
            <person name="Zubair Saima"/>
        </authorList>
    </citation>
    <scope>NUCLEOTIDE SEQUENCE [LARGE SCALE GENOMIC DNA]</scope>
    <source>
        <strain evidence="3">Sp3</strain>
    </source>
</reference>
<dbReference type="PANTHER" id="PTHR11735">
    <property type="entry name" value="TRNA N6-ADENOSINE THREONYLCARBAMOYLTRANSFERASE"/>
    <property type="match status" value="1"/>
</dbReference>
<dbReference type="PANTHER" id="PTHR11735:SF11">
    <property type="entry name" value="TRNA THREONYLCARBAMOYLADENOSINE BIOSYNTHESIS PROTEIN TSAB"/>
    <property type="match status" value="1"/>
</dbReference>
<dbReference type="InterPro" id="IPR043129">
    <property type="entry name" value="ATPase_NBD"/>
</dbReference>
<evidence type="ECO:0000259" key="1">
    <source>
        <dbReference type="Pfam" id="PF00814"/>
    </source>
</evidence>
<dbReference type="Pfam" id="PF00814">
    <property type="entry name" value="TsaD"/>
    <property type="match status" value="1"/>
</dbReference>
<keyword evidence="3" id="KW-1185">Reference proteome</keyword>
<keyword evidence="2" id="KW-0645">Protease</keyword>
<dbReference type="GO" id="GO:0005829">
    <property type="term" value="C:cytosol"/>
    <property type="evidence" value="ECO:0007669"/>
    <property type="project" value="TreeGrafter"/>
</dbReference>
<dbReference type="Proteomes" id="UP000046155">
    <property type="component" value="Unassembled WGS sequence"/>
</dbReference>
<proteinExistence type="predicted"/>
<dbReference type="SUPFAM" id="SSF53067">
    <property type="entry name" value="Actin-like ATPase domain"/>
    <property type="match status" value="2"/>
</dbReference>
<keyword evidence="2" id="KW-0378">Hydrolase</keyword>
<dbReference type="GO" id="GO:0008233">
    <property type="term" value="F:peptidase activity"/>
    <property type="evidence" value="ECO:0007669"/>
    <property type="project" value="UniProtKB-KW"/>
</dbReference>
<dbReference type="InterPro" id="IPR000905">
    <property type="entry name" value="Gcp-like_dom"/>
</dbReference>
<dbReference type="EMBL" id="CDRZ01000291">
    <property type="protein sequence ID" value="CEO90461.1"/>
    <property type="molecule type" value="Genomic_DNA"/>
</dbReference>
<dbReference type="Gene3D" id="3.30.420.40">
    <property type="match status" value="2"/>
</dbReference>
<dbReference type="RefSeq" id="WP_052835729.1">
    <property type="nucleotide sequence ID" value="NZ_CDRZ01000291.1"/>
</dbReference>
<dbReference type="OrthoDB" id="9784166at2"/>
<accession>A0A0B7MR21</accession>
<organism evidence="2 3">
    <name type="scientific">Syntrophaceticus schinkii</name>
    <dbReference type="NCBI Taxonomy" id="499207"/>
    <lineage>
        <taxon>Bacteria</taxon>
        <taxon>Bacillati</taxon>
        <taxon>Bacillota</taxon>
        <taxon>Clostridia</taxon>
        <taxon>Thermoanaerobacterales</taxon>
        <taxon>Thermoanaerobacterales Family III. Incertae Sedis</taxon>
        <taxon>Syntrophaceticus</taxon>
    </lineage>
</organism>
<dbReference type="InterPro" id="IPR022496">
    <property type="entry name" value="T6A_TsaB"/>
</dbReference>
<dbReference type="GO" id="GO:0002949">
    <property type="term" value="P:tRNA threonylcarbamoyladenosine modification"/>
    <property type="evidence" value="ECO:0007669"/>
    <property type="project" value="InterPro"/>
</dbReference>
<dbReference type="NCBIfam" id="TIGR03725">
    <property type="entry name" value="T6A_YeaZ"/>
    <property type="match status" value="1"/>
</dbReference>
<gene>
    <name evidence="2" type="ORF">SSCH_90028</name>
</gene>
<sequence length="229" mass="24285">MRVLGIETSTPIVSVAVAADSQVLGEFSLTTKQGHMEHLLPLIDQLLAGLEIAVDDLDGFAVSVGPGSFTSLRVGLATCKALAHTVNKPVADIPTLDVLAWGLQGTPGLICPVVTARRDEVYTAVYVSSDSGIKRLSSYLALNPVELAQRLQGKLRAKITFTGEGAKAYWTAFQECLEDKASLADPARMWPRAGQTAILGGEILSSEGGKEPGAVQALYIKSPAIRRRS</sequence>
<feature type="domain" description="Gcp-like" evidence="1">
    <location>
        <begin position="32"/>
        <end position="201"/>
    </location>
</feature>